<reference evidence="3" key="2">
    <citation type="submission" date="2019-10" db="EMBL/GenBank/DDBJ databases">
        <title>Conservation and host-specific expression of non-tandemly repeated heterogenous ribosome RNA gene in arbuscular mycorrhizal fungi.</title>
        <authorList>
            <person name="Maeda T."/>
            <person name="Kobayashi Y."/>
            <person name="Nakagawa T."/>
            <person name="Ezawa T."/>
            <person name="Yamaguchi K."/>
            <person name="Bino T."/>
            <person name="Nishimoto Y."/>
            <person name="Shigenobu S."/>
            <person name="Kawaguchi M."/>
        </authorList>
    </citation>
    <scope>NUCLEOTIDE SEQUENCE</scope>
    <source>
        <strain evidence="3">HR1</strain>
    </source>
</reference>
<keyword evidence="4" id="KW-1185">Reference proteome</keyword>
<evidence type="ECO:0000313" key="3">
    <source>
        <dbReference type="EMBL" id="GES99311.1"/>
    </source>
</evidence>
<dbReference type="Proteomes" id="UP000615446">
    <property type="component" value="Unassembled WGS sequence"/>
</dbReference>
<name>A0A2Z6R5T5_9GLOM</name>
<accession>A0A2Z6R5T5</accession>
<dbReference type="Proteomes" id="UP000247702">
    <property type="component" value="Unassembled WGS sequence"/>
</dbReference>
<comment type="caution">
    <text evidence="2">The sequence shown here is derived from an EMBL/GenBank/DDBJ whole genome shotgun (WGS) entry which is preliminary data.</text>
</comment>
<feature type="region of interest" description="Disordered" evidence="1">
    <location>
        <begin position="47"/>
        <end position="70"/>
    </location>
</feature>
<gene>
    <name evidence="3" type="ORF">RCL2_002582100</name>
    <name evidence="2" type="ORF">RclHR1_14690001</name>
</gene>
<sequence>MKNRVMNNECGASYKFKPQTTVLQFTNESNNLAKEDNTVKFKRKKEFNHQQGLQDKQEGPLENLTVLSRY</sequence>
<protein>
    <submittedName>
        <fullName evidence="2">Uncharacterized protein</fullName>
    </submittedName>
</protein>
<evidence type="ECO:0000313" key="4">
    <source>
        <dbReference type="Proteomes" id="UP000247702"/>
    </source>
</evidence>
<organism evidence="2 4">
    <name type="scientific">Rhizophagus clarus</name>
    <dbReference type="NCBI Taxonomy" id="94130"/>
    <lineage>
        <taxon>Eukaryota</taxon>
        <taxon>Fungi</taxon>
        <taxon>Fungi incertae sedis</taxon>
        <taxon>Mucoromycota</taxon>
        <taxon>Glomeromycotina</taxon>
        <taxon>Glomeromycetes</taxon>
        <taxon>Glomerales</taxon>
        <taxon>Glomeraceae</taxon>
        <taxon>Rhizophagus</taxon>
    </lineage>
</organism>
<evidence type="ECO:0000256" key="1">
    <source>
        <dbReference type="SAM" id="MobiDB-lite"/>
    </source>
</evidence>
<dbReference type="EMBL" id="BLAL01000278">
    <property type="protein sequence ID" value="GES99311.1"/>
    <property type="molecule type" value="Genomic_DNA"/>
</dbReference>
<proteinExistence type="predicted"/>
<reference evidence="2 4" key="1">
    <citation type="submission" date="2017-11" db="EMBL/GenBank/DDBJ databases">
        <title>The genome of Rhizophagus clarus HR1 reveals common genetic basis of auxotrophy among arbuscular mycorrhizal fungi.</title>
        <authorList>
            <person name="Kobayashi Y."/>
        </authorList>
    </citation>
    <scope>NUCLEOTIDE SEQUENCE [LARGE SCALE GENOMIC DNA]</scope>
    <source>
        <strain evidence="2 4">HR1</strain>
    </source>
</reference>
<dbReference type="AlphaFoldDB" id="A0A2Z6R5T5"/>
<evidence type="ECO:0000313" key="2">
    <source>
        <dbReference type="EMBL" id="GBB88146.1"/>
    </source>
</evidence>
<dbReference type="EMBL" id="BEXD01000523">
    <property type="protein sequence ID" value="GBB88146.1"/>
    <property type="molecule type" value="Genomic_DNA"/>
</dbReference>